<evidence type="ECO:0000313" key="3">
    <source>
        <dbReference type="EMBL" id="PIY94200.1"/>
    </source>
</evidence>
<protein>
    <submittedName>
        <fullName evidence="3">Uncharacterized protein</fullName>
    </submittedName>
</protein>
<dbReference type="AlphaFoldDB" id="A0A2M7RBS3"/>
<feature type="signal peptide" evidence="2">
    <location>
        <begin position="1"/>
        <end position="23"/>
    </location>
</feature>
<dbReference type="InterPro" id="IPR043993">
    <property type="entry name" value="T4SS_pilin"/>
</dbReference>
<reference evidence="4" key="1">
    <citation type="submission" date="2017-09" db="EMBL/GenBank/DDBJ databases">
        <title>Depth-based differentiation of microbial function through sediment-hosted aquifers and enrichment of novel symbionts in the deep terrestrial subsurface.</title>
        <authorList>
            <person name="Probst A.J."/>
            <person name="Ladd B."/>
            <person name="Jarett J.K."/>
            <person name="Geller-Mcgrath D.E."/>
            <person name="Sieber C.M.K."/>
            <person name="Emerson J.B."/>
            <person name="Anantharaman K."/>
            <person name="Thomas B.C."/>
            <person name="Malmstrom R."/>
            <person name="Stieglmeier M."/>
            <person name="Klingl A."/>
            <person name="Woyke T."/>
            <person name="Ryan C.M."/>
            <person name="Banfield J.F."/>
        </authorList>
    </citation>
    <scope>NUCLEOTIDE SEQUENCE [LARGE SCALE GENOMIC DNA]</scope>
</reference>
<evidence type="ECO:0000256" key="2">
    <source>
        <dbReference type="SAM" id="SignalP"/>
    </source>
</evidence>
<feature type="transmembrane region" description="Helical" evidence="1">
    <location>
        <begin position="62"/>
        <end position="81"/>
    </location>
</feature>
<dbReference type="Proteomes" id="UP000228689">
    <property type="component" value="Unassembled WGS sequence"/>
</dbReference>
<keyword evidence="2" id="KW-0732">Signal</keyword>
<gene>
    <name evidence="3" type="ORF">COY67_02975</name>
</gene>
<feature type="chain" id="PRO_5014760182" evidence="2">
    <location>
        <begin position="24"/>
        <end position="137"/>
    </location>
</feature>
<dbReference type="EMBL" id="PFMC01000071">
    <property type="protein sequence ID" value="PIY94200.1"/>
    <property type="molecule type" value="Genomic_DNA"/>
</dbReference>
<sequence length="137" mass="14890">MKKIFIFALIILSLVLTTQSLLADSLRDSLQGNLQNTGGTAYYGDNNQVPTETDPTILVANIIRSVLVLLGVWFVVLIIVSGFQWMNAGGNSDIVVKARQRIINATIGLVIVLFALTITTFIMNQIGDASGYNTETE</sequence>
<evidence type="ECO:0000313" key="4">
    <source>
        <dbReference type="Proteomes" id="UP000228689"/>
    </source>
</evidence>
<dbReference type="Pfam" id="PF18895">
    <property type="entry name" value="T4SS_pilin"/>
    <property type="match status" value="1"/>
</dbReference>
<keyword evidence="1" id="KW-0812">Transmembrane</keyword>
<accession>A0A2M7RBS3</accession>
<feature type="transmembrane region" description="Helical" evidence="1">
    <location>
        <begin position="102"/>
        <end position="123"/>
    </location>
</feature>
<comment type="caution">
    <text evidence="3">The sequence shown here is derived from an EMBL/GenBank/DDBJ whole genome shotgun (WGS) entry which is preliminary data.</text>
</comment>
<organism evidence="3 4">
    <name type="scientific">Candidatus Komeilibacteria bacterium CG_4_10_14_0_8_um_filter_37_78</name>
    <dbReference type="NCBI Taxonomy" id="1974471"/>
    <lineage>
        <taxon>Bacteria</taxon>
        <taxon>Candidatus Komeiliibacteriota</taxon>
    </lineage>
</organism>
<evidence type="ECO:0000256" key="1">
    <source>
        <dbReference type="SAM" id="Phobius"/>
    </source>
</evidence>
<keyword evidence="1" id="KW-1133">Transmembrane helix</keyword>
<name>A0A2M7RBS3_9BACT</name>
<keyword evidence="1" id="KW-0472">Membrane</keyword>
<proteinExistence type="predicted"/>